<keyword evidence="2" id="KW-0732">Signal</keyword>
<feature type="region of interest" description="Disordered" evidence="1">
    <location>
        <begin position="48"/>
        <end position="75"/>
    </location>
</feature>
<evidence type="ECO:0000313" key="3">
    <source>
        <dbReference type="EMBL" id="KAE8985027.1"/>
    </source>
</evidence>
<evidence type="ECO:0000256" key="1">
    <source>
        <dbReference type="SAM" id="MobiDB-lite"/>
    </source>
</evidence>
<dbReference type="EMBL" id="QXFT01001916">
    <property type="protein sequence ID" value="KAE9307607.1"/>
    <property type="molecule type" value="Genomic_DNA"/>
</dbReference>
<evidence type="ECO:0000256" key="2">
    <source>
        <dbReference type="SAM" id="SignalP"/>
    </source>
</evidence>
<evidence type="ECO:0008006" key="9">
    <source>
        <dbReference type="Google" id="ProtNLM"/>
    </source>
</evidence>
<dbReference type="Proteomes" id="UP000435112">
    <property type="component" value="Unassembled WGS sequence"/>
</dbReference>
<dbReference type="Proteomes" id="UP000434957">
    <property type="component" value="Unassembled WGS sequence"/>
</dbReference>
<keyword evidence="7" id="KW-1185">Reference proteome</keyword>
<evidence type="ECO:0000313" key="5">
    <source>
        <dbReference type="EMBL" id="KAE9307607.1"/>
    </source>
</evidence>
<proteinExistence type="predicted"/>
<feature type="signal peptide" evidence="2">
    <location>
        <begin position="1"/>
        <end position="19"/>
    </location>
</feature>
<protein>
    <recommendedName>
        <fullName evidence="9">Secreted protein</fullName>
    </recommendedName>
</protein>
<evidence type="ECO:0000313" key="8">
    <source>
        <dbReference type="Proteomes" id="UP000435112"/>
    </source>
</evidence>
<reference evidence="6 8" key="1">
    <citation type="submission" date="2018-09" db="EMBL/GenBank/DDBJ databases">
        <title>Genomic investigation of the strawberry pathogen Phytophthora fragariae indicates pathogenicity is determined by transcriptional variation in three key races.</title>
        <authorList>
            <person name="Adams T.M."/>
            <person name="Armitage A.D."/>
            <person name="Sobczyk M.K."/>
            <person name="Bates H.J."/>
            <person name="Dunwell J.M."/>
            <person name="Nellist C.F."/>
            <person name="Harrison R.J."/>
        </authorList>
    </citation>
    <scope>NUCLEOTIDE SEQUENCE [LARGE SCALE GENOMIC DNA]</scope>
    <source>
        <strain evidence="3 6">SCRP249</strain>
        <strain evidence="4 8">SCRP324</strain>
        <strain evidence="5 7">SCRP333</strain>
    </source>
</reference>
<dbReference type="AlphaFoldDB" id="A0A6A3KSM0"/>
<name>A0A6A3KSM0_9STRA</name>
<evidence type="ECO:0000313" key="6">
    <source>
        <dbReference type="Proteomes" id="UP000429607"/>
    </source>
</evidence>
<feature type="chain" id="PRO_5036164800" description="Secreted protein" evidence="2">
    <location>
        <begin position="20"/>
        <end position="75"/>
    </location>
</feature>
<accession>A0A6A3KSM0</accession>
<sequence>MTVSCLCMCIIIHSVCVHAQLLYLLEACCATTCRANTTKAERQMAMCGSQKGPSTAGRFRSGSIPGTDYSNVTGM</sequence>
<dbReference type="EMBL" id="QXFU01001262">
    <property type="protein sequence ID" value="KAE9006454.1"/>
    <property type="molecule type" value="Genomic_DNA"/>
</dbReference>
<comment type="caution">
    <text evidence="4">The sequence shown here is derived from an EMBL/GenBank/DDBJ whole genome shotgun (WGS) entry which is preliminary data.</text>
</comment>
<gene>
    <name evidence="3" type="ORF">PR001_g23013</name>
    <name evidence="4" type="ORF">PR002_g16469</name>
    <name evidence="5" type="ORF">PR003_g20956</name>
</gene>
<organism evidence="4 8">
    <name type="scientific">Phytophthora rubi</name>
    <dbReference type="NCBI Taxonomy" id="129364"/>
    <lineage>
        <taxon>Eukaryota</taxon>
        <taxon>Sar</taxon>
        <taxon>Stramenopiles</taxon>
        <taxon>Oomycota</taxon>
        <taxon>Peronosporomycetes</taxon>
        <taxon>Peronosporales</taxon>
        <taxon>Peronosporaceae</taxon>
        <taxon>Phytophthora</taxon>
    </lineage>
</organism>
<dbReference type="OrthoDB" id="10403661at2759"/>
<dbReference type="EMBL" id="QXFV01002649">
    <property type="protein sequence ID" value="KAE8985027.1"/>
    <property type="molecule type" value="Genomic_DNA"/>
</dbReference>
<evidence type="ECO:0000313" key="7">
    <source>
        <dbReference type="Proteomes" id="UP000434957"/>
    </source>
</evidence>
<evidence type="ECO:0000313" key="4">
    <source>
        <dbReference type="EMBL" id="KAE9006454.1"/>
    </source>
</evidence>
<dbReference type="Proteomes" id="UP000429607">
    <property type="component" value="Unassembled WGS sequence"/>
</dbReference>